<dbReference type="InterPro" id="IPR036849">
    <property type="entry name" value="Enolase-like_C_sf"/>
</dbReference>
<dbReference type="InterPro" id="IPR034610">
    <property type="entry name" value="L-fuconate_dehydratase"/>
</dbReference>
<dbReference type="GO" id="GO:0050023">
    <property type="term" value="F:L-fuconate dehydratase activity"/>
    <property type="evidence" value="ECO:0007669"/>
    <property type="project" value="UniProtKB-EC"/>
</dbReference>
<keyword evidence="4" id="KW-0479">Metal-binding</keyword>
<dbReference type="SFLD" id="SFLDS00001">
    <property type="entry name" value="Enolase"/>
    <property type="match status" value="1"/>
</dbReference>
<dbReference type="PANTHER" id="PTHR13794">
    <property type="entry name" value="ENOLASE SUPERFAMILY, MANDELATE RACEMASE"/>
    <property type="match status" value="1"/>
</dbReference>
<dbReference type="SUPFAM" id="SSF54826">
    <property type="entry name" value="Enolase N-terminal domain-like"/>
    <property type="match status" value="1"/>
</dbReference>
<evidence type="ECO:0000259" key="7">
    <source>
        <dbReference type="SMART" id="SM00922"/>
    </source>
</evidence>
<dbReference type="GO" id="GO:0000287">
    <property type="term" value="F:magnesium ion binding"/>
    <property type="evidence" value="ECO:0007669"/>
    <property type="project" value="TreeGrafter"/>
</dbReference>
<dbReference type="GO" id="GO:0016052">
    <property type="term" value="P:carbohydrate catabolic process"/>
    <property type="evidence" value="ECO:0007669"/>
    <property type="project" value="InterPro"/>
</dbReference>
<dbReference type="InterPro" id="IPR046945">
    <property type="entry name" value="RHMD-like"/>
</dbReference>
<reference evidence="8" key="1">
    <citation type="submission" date="2020-05" db="EMBL/GenBank/DDBJ databases">
        <authorList>
            <person name="Chiriac C."/>
            <person name="Salcher M."/>
            <person name="Ghai R."/>
            <person name="Kavagutti S V."/>
        </authorList>
    </citation>
    <scope>NUCLEOTIDE SEQUENCE</scope>
</reference>
<comment type="cofactor">
    <cofactor evidence="2">
        <name>Mg(2+)</name>
        <dbReference type="ChEBI" id="CHEBI:18420"/>
    </cofactor>
</comment>
<dbReference type="SMART" id="SM00922">
    <property type="entry name" value="MR_MLE"/>
    <property type="match status" value="1"/>
</dbReference>
<sequence>MTRILSATTHDLRARTSRTLAGSDANHPDPDYSAAYVILHTDGPHQGHGMTFTIGQGNELCCAAIDALSTLVVGRNLSDIVDNIGAFWRQVTNHSQLRWLGPDKGVIHLATAALVNAVWDLWAKERGVPVWKLVSDMEPAQFVDCIDFRYLRDEVDEVRALDMLTKARVGQKQRLAHLEENGYPAYITSAGWLGYPEDKVRDLCRGAIADGWNSFKTKVGIDVASDIRRCEVMREEIGDSRQLMADANQVWDVNQAIEWSNQLQPYGLRWIEEPTHPDDILGHAAIRRGVKPIGVATGEHAANRLIFKQLLQAEAIDYAQIDACRLGGLNEVLAVLLLAAARNVPVCPHAGGLGLCEYVQHISVIDYLSVSASLEDRTTEYASHLHEHFVNPIQMRNGHYLLPQAPGYSIEMRQESIEMLNYPNGAEWRD</sequence>
<evidence type="ECO:0000256" key="3">
    <source>
        <dbReference type="ARBA" id="ARBA00013142"/>
    </source>
</evidence>
<dbReference type="InterPro" id="IPR013341">
    <property type="entry name" value="Mandelate_racemase_N_dom"/>
</dbReference>
<dbReference type="GO" id="GO:0009063">
    <property type="term" value="P:amino acid catabolic process"/>
    <property type="evidence" value="ECO:0007669"/>
    <property type="project" value="InterPro"/>
</dbReference>
<dbReference type="InterPro" id="IPR013342">
    <property type="entry name" value="Mandelate_racemase_C"/>
</dbReference>
<dbReference type="Pfam" id="PF13378">
    <property type="entry name" value="MR_MLE_C"/>
    <property type="match status" value="1"/>
</dbReference>
<feature type="domain" description="Mandelate racemase/muconate lactonizing enzyme C-terminal" evidence="7">
    <location>
        <begin position="197"/>
        <end position="293"/>
    </location>
</feature>
<organism evidence="8">
    <name type="scientific">freshwater metagenome</name>
    <dbReference type="NCBI Taxonomy" id="449393"/>
    <lineage>
        <taxon>unclassified sequences</taxon>
        <taxon>metagenomes</taxon>
        <taxon>ecological metagenomes</taxon>
    </lineage>
</organism>
<dbReference type="Pfam" id="PF02746">
    <property type="entry name" value="MR_MLE_N"/>
    <property type="match status" value="1"/>
</dbReference>
<name>A0A6J6W2C7_9ZZZZ</name>
<dbReference type="AlphaFoldDB" id="A0A6J6W2C7"/>
<evidence type="ECO:0000313" key="8">
    <source>
        <dbReference type="EMBL" id="CAB4779152.1"/>
    </source>
</evidence>
<dbReference type="InterPro" id="IPR018110">
    <property type="entry name" value="Mandel_Rmase/mucon_lact_enz_CS"/>
</dbReference>
<dbReference type="EC" id="4.2.1.68" evidence="3"/>
<dbReference type="SFLD" id="SFLDG00179">
    <property type="entry name" value="mandelate_racemase"/>
    <property type="match status" value="1"/>
</dbReference>
<keyword evidence="5" id="KW-0460">Magnesium</keyword>
<evidence type="ECO:0000256" key="4">
    <source>
        <dbReference type="ARBA" id="ARBA00022723"/>
    </source>
</evidence>
<dbReference type="SFLD" id="SFLDF00111">
    <property type="entry name" value="L-fuconate_dehydratase"/>
    <property type="match status" value="1"/>
</dbReference>
<dbReference type="Gene3D" id="3.30.390.10">
    <property type="entry name" value="Enolase-like, N-terminal domain"/>
    <property type="match status" value="1"/>
</dbReference>
<evidence type="ECO:0000256" key="2">
    <source>
        <dbReference type="ARBA" id="ARBA00001946"/>
    </source>
</evidence>
<dbReference type="EMBL" id="CAEZZP010000093">
    <property type="protein sequence ID" value="CAB4779152.1"/>
    <property type="molecule type" value="Genomic_DNA"/>
</dbReference>
<dbReference type="SUPFAM" id="SSF51604">
    <property type="entry name" value="Enolase C-terminal domain-like"/>
    <property type="match status" value="1"/>
</dbReference>
<accession>A0A6J6W2C7</accession>
<dbReference type="InterPro" id="IPR029065">
    <property type="entry name" value="Enolase_C-like"/>
</dbReference>
<evidence type="ECO:0000256" key="1">
    <source>
        <dbReference type="ARBA" id="ARBA00001737"/>
    </source>
</evidence>
<proteinExistence type="predicted"/>
<dbReference type="InterPro" id="IPR029017">
    <property type="entry name" value="Enolase-like_N"/>
</dbReference>
<comment type="catalytic activity">
    <reaction evidence="1">
        <text>L-fuconate = 2-dehydro-3-deoxy-L-fuconate + H2O</text>
        <dbReference type="Rhea" id="RHEA:22772"/>
        <dbReference type="ChEBI" id="CHEBI:15377"/>
        <dbReference type="ChEBI" id="CHEBI:21291"/>
        <dbReference type="ChEBI" id="CHEBI:37448"/>
        <dbReference type="EC" id="4.2.1.68"/>
    </reaction>
</comment>
<protein>
    <recommendedName>
        <fullName evidence="3">L-fuconate dehydratase</fullName>
        <ecNumber evidence="3">4.2.1.68</ecNumber>
    </recommendedName>
</protein>
<dbReference type="PROSITE" id="PS00909">
    <property type="entry name" value="MR_MLE_2"/>
    <property type="match status" value="1"/>
</dbReference>
<gene>
    <name evidence="8" type="ORF">UFOPK2880_01322</name>
</gene>
<evidence type="ECO:0000256" key="6">
    <source>
        <dbReference type="ARBA" id="ARBA00023239"/>
    </source>
</evidence>
<dbReference type="Gene3D" id="3.20.20.120">
    <property type="entry name" value="Enolase-like C-terminal domain"/>
    <property type="match status" value="1"/>
</dbReference>
<dbReference type="FunFam" id="3.20.20.120:FF:000007">
    <property type="entry name" value="Mitochondrial enolase superfamily member 1"/>
    <property type="match status" value="1"/>
</dbReference>
<evidence type="ECO:0000256" key="5">
    <source>
        <dbReference type="ARBA" id="ARBA00022842"/>
    </source>
</evidence>
<dbReference type="PANTHER" id="PTHR13794:SF58">
    <property type="entry name" value="MITOCHONDRIAL ENOLASE SUPERFAMILY MEMBER 1"/>
    <property type="match status" value="1"/>
</dbReference>
<keyword evidence="6" id="KW-0456">Lyase</keyword>